<feature type="region of interest" description="Disordered" evidence="1">
    <location>
        <begin position="1"/>
        <end position="68"/>
    </location>
</feature>
<dbReference type="EMBL" id="BAAFJT010000006">
    <property type="protein sequence ID" value="GAB0191340.1"/>
    <property type="molecule type" value="Genomic_DNA"/>
</dbReference>
<evidence type="ECO:0000256" key="1">
    <source>
        <dbReference type="SAM" id="MobiDB-lite"/>
    </source>
</evidence>
<keyword evidence="2" id="KW-0472">Membrane</keyword>
<proteinExistence type="predicted"/>
<evidence type="ECO:0000313" key="3">
    <source>
        <dbReference type="Proteomes" id="UP001623348"/>
    </source>
</evidence>
<evidence type="ECO:0000313" key="2">
    <source>
        <dbReference type="EMBL" id="GAB0191340.1"/>
    </source>
</evidence>
<keyword evidence="2" id="KW-0812">Transmembrane</keyword>
<feature type="compositionally biased region" description="Basic and acidic residues" evidence="1">
    <location>
        <begin position="51"/>
        <end position="68"/>
    </location>
</feature>
<name>A0ABC9X270_GRUJA</name>
<comment type="caution">
    <text evidence="2">The sequence shown here is derived from an EMBL/GenBank/DDBJ whole genome shotgun (WGS) entry which is preliminary data.</text>
</comment>
<dbReference type="Proteomes" id="UP001623348">
    <property type="component" value="Unassembled WGS sequence"/>
</dbReference>
<sequence length="68" mass="7382">MEPSAAPLDTTPDPAIVQPPGASPPVPPREQQQEQLRIGESGQFSEGLEDREDRVVEGRRKKGDVDSC</sequence>
<gene>
    <name evidence="2" type="ORF">GRJ2_001599300</name>
</gene>
<protein>
    <submittedName>
        <fullName evidence="2">Transmembrane protein 163</fullName>
    </submittedName>
</protein>
<organism evidence="2 3">
    <name type="scientific">Grus japonensis</name>
    <name type="common">Japanese crane</name>
    <name type="synonym">Red-crowned crane</name>
    <dbReference type="NCBI Taxonomy" id="30415"/>
    <lineage>
        <taxon>Eukaryota</taxon>
        <taxon>Metazoa</taxon>
        <taxon>Chordata</taxon>
        <taxon>Craniata</taxon>
        <taxon>Vertebrata</taxon>
        <taxon>Euteleostomi</taxon>
        <taxon>Archelosauria</taxon>
        <taxon>Archosauria</taxon>
        <taxon>Dinosauria</taxon>
        <taxon>Saurischia</taxon>
        <taxon>Theropoda</taxon>
        <taxon>Coelurosauria</taxon>
        <taxon>Aves</taxon>
        <taxon>Neognathae</taxon>
        <taxon>Neoaves</taxon>
        <taxon>Gruiformes</taxon>
        <taxon>Gruidae</taxon>
        <taxon>Grus</taxon>
    </lineage>
</organism>
<reference evidence="2 3" key="1">
    <citation type="submission" date="2024-06" db="EMBL/GenBank/DDBJ databases">
        <title>The draft genome of Grus japonensis, version 3.</title>
        <authorList>
            <person name="Nabeshima K."/>
            <person name="Suzuki S."/>
            <person name="Onuma M."/>
        </authorList>
    </citation>
    <scope>NUCLEOTIDE SEQUENCE [LARGE SCALE GENOMIC DNA]</scope>
    <source>
        <strain evidence="2 3">451A</strain>
    </source>
</reference>
<keyword evidence="3" id="KW-1185">Reference proteome</keyword>
<accession>A0ABC9X270</accession>
<dbReference type="AlphaFoldDB" id="A0ABC9X270"/>